<comment type="caution">
    <text evidence="1">The sequence shown here is derived from an EMBL/GenBank/DDBJ whole genome shotgun (WGS) entry which is preliminary data.</text>
</comment>
<evidence type="ECO:0000313" key="1">
    <source>
        <dbReference type="EMBL" id="GAG70441.1"/>
    </source>
</evidence>
<protein>
    <submittedName>
        <fullName evidence="1">Uncharacterized protein</fullName>
    </submittedName>
</protein>
<gene>
    <name evidence="1" type="ORF">S01H4_05313</name>
</gene>
<organism evidence="1">
    <name type="scientific">marine sediment metagenome</name>
    <dbReference type="NCBI Taxonomy" id="412755"/>
    <lineage>
        <taxon>unclassified sequences</taxon>
        <taxon>metagenomes</taxon>
        <taxon>ecological metagenomes</taxon>
    </lineage>
</organism>
<name>X1BEK8_9ZZZZ</name>
<proteinExistence type="predicted"/>
<dbReference type="AlphaFoldDB" id="X1BEK8"/>
<dbReference type="EMBL" id="BART01001527">
    <property type="protein sequence ID" value="GAG70441.1"/>
    <property type="molecule type" value="Genomic_DNA"/>
</dbReference>
<reference evidence="1" key="1">
    <citation type="journal article" date="2014" name="Front. Microbiol.">
        <title>High frequency of phylogenetically diverse reductive dehalogenase-homologous genes in deep subseafloor sedimentary metagenomes.</title>
        <authorList>
            <person name="Kawai M."/>
            <person name="Futagami T."/>
            <person name="Toyoda A."/>
            <person name="Takaki Y."/>
            <person name="Nishi S."/>
            <person name="Hori S."/>
            <person name="Arai W."/>
            <person name="Tsubouchi T."/>
            <person name="Morono Y."/>
            <person name="Uchiyama I."/>
            <person name="Ito T."/>
            <person name="Fujiyama A."/>
            <person name="Inagaki F."/>
            <person name="Takami H."/>
        </authorList>
    </citation>
    <scope>NUCLEOTIDE SEQUENCE</scope>
    <source>
        <strain evidence="1">Expedition CK06-06</strain>
    </source>
</reference>
<sequence>MPRGFGRGFGFYGPYGRRFPFRGWLGRGGIPYTYYNLRWFPGWRGMMPNLGVNPYAMGYPYYGGASAPFYPYTLY</sequence>
<accession>X1BEK8</accession>